<dbReference type="InterPro" id="IPR013766">
    <property type="entry name" value="Thioredoxin_domain"/>
</dbReference>
<keyword evidence="2" id="KW-0813">Transport</keyword>
<dbReference type="Proteomes" id="UP000322981">
    <property type="component" value="Unassembled WGS sequence"/>
</dbReference>
<evidence type="ECO:0000259" key="7">
    <source>
        <dbReference type="PROSITE" id="PS51352"/>
    </source>
</evidence>
<dbReference type="SUPFAM" id="SSF52833">
    <property type="entry name" value="Thioredoxin-like"/>
    <property type="match status" value="1"/>
</dbReference>
<dbReference type="Pfam" id="PF14559">
    <property type="entry name" value="TPR_19"/>
    <property type="match status" value="1"/>
</dbReference>
<dbReference type="AlphaFoldDB" id="A0A5M8FRQ8"/>
<name>A0A5M8FRQ8_9GAMM</name>
<keyword evidence="5" id="KW-0676">Redox-active center</keyword>
<dbReference type="OrthoDB" id="9790390at2"/>
<gene>
    <name evidence="8" type="primary">trxA</name>
    <name evidence="8" type="ORF">F2Q65_08140</name>
</gene>
<evidence type="ECO:0000313" key="9">
    <source>
        <dbReference type="Proteomes" id="UP000322981"/>
    </source>
</evidence>
<dbReference type="InterPro" id="IPR011990">
    <property type="entry name" value="TPR-like_helical_dom_sf"/>
</dbReference>
<dbReference type="Gene3D" id="3.40.30.10">
    <property type="entry name" value="Glutaredoxin"/>
    <property type="match status" value="1"/>
</dbReference>
<dbReference type="PROSITE" id="PS51352">
    <property type="entry name" value="THIOREDOXIN_2"/>
    <property type="match status" value="1"/>
</dbReference>
<dbReference type="GO" id="GO:0006950">
    <property type="term" value="P:response to stress"/>
    <property type="evidence" value="ECO:0007669"/>
    <property type="project" value="UniProtKB-ARBA"/>
</dbReference>
<dbReference type="InterPro" id="IPR036249">
    <property type="entry name" value="Thioredoxin-like_sf"/>
</dbReference>
<keyword evidence="3" id="KW-0249">Electron transport</keyword>
<dbReference type="FunFam" id="3.40.30.10:FF:000001">
    <property type="entry name" value="Thioredoxin"/>
    <property type="match status" value="1"/>
</dbReference>
<dbReference type="InterPro" id="IPR017937">
    <property type="entry name" value="Thioredoxin_CS"/>
</dbReference>
<dbReference type="PROSITE" id="PS00194">
    <property type="entry name" value="THIOREDOXIN_1"/>
    <property type="match status" value="1"/>
</dbReference>
<evidence type="ECO:0000256" key="1">
    <source>
        <dbReference type="ARBA" id="ARBA00008987"/>
    </source>
</evidence>
<sequence length="287" mass="31105">MTDSPYVVNVTAANFEQVVLQGSLQQPVLVDFWADWCAPCRQLMPILARLADEFAGAFVLAKVDTEAEQELAAHFGIRSLPTVQLFKDGQPVDQFMGALPEGEIREFLARHIVREGDRVLEEALSRLAAGDLDGAAAGIEQARAEDPDNSRLFVADLRLKAARGDVAGASAMLERTPLELANDPELAALRGQLGFAAMLDGAPSAETCAERLEADPNDSEARYQLAAHQVQAGDFDAALENLLTLMQRDRTYGDDAARKGMLSIFDLLGGEGDLVSTYRARIARALY</sequence>
<evidence type="ECO:0000256" key="4">
    <source>
        <dbReference type="ARBA" id="ARBA00023157"/>
    </source>
</evidence>
<dbReference type="Gene3D" id="1.25.40.10">
    <property type="entry name" value="Tetratricopeptide repeat domain"/>
    <property type="match status" value="1"/>
</dbReference>
<feature type="domain" description="Thioredoxin" evidence="7">
    <location>
        <begin position="6"/>
        <end position="113"/>
    </location>
</feature>
<keyword evidence="4" id="KW-1015">Disulfide bond</keyword>
<dbReference type="CDD" id="cd02956">
    <property type="entry name" value="ybbN"/>
    <property type="match status" value="1"/>
</dbReference>
<keyword evidence="9" id="KW-1185">Reference proteome</keyword>
<comment type="caution">
    <text evidence="8">The sequence shown here is derived from an EMBL/GenBank/DDBJ whole genome shotgun (WGS) entry which is preliminary data.</text>
</comment>
<evidence type="ECO:0000256" key="5">
    <source>
        <dbReference type="ARBA" id="ARBA00023284"/>
    </source>
</evidence>
<dbReference type="PRINTS" id="PR00421">
    <property type="entry name" value="THIOREDOXIN"/>
</dbReference>
<comment type="similarity">
    <text evidence="1">Belongs to the thioredoxin family.</text>
</comment>
<dbReference type="PANTHER" id="PTHR45663">
    <property type="entry name" value="GEO12009P1"/>
    <property type="match status" value="1"/>
</dbReference>
<dbReference type="GO" id="GO:0005737">
    <property type="term" value="C:cytoplasm"/>
    <property type="evidence" value="ECO:0007669"/>
    <property type="project" value="TreeGrafter"/>
</dbReference>
<accession>A0A5M8FRQ8</accession>
<organism evidence="8 9">
    <name type="scientific">Thiohalocapsa marina</name>
    <dbReference type="NCBI Taxonomy" id="424902"/>
    <lineage>
        <taxon>Bacteria</taxon>
        <taxon>Pseudomonadati</taxon>
        <taxon>Pseudomonadota</taxon>
        <taxon>Gammaproteobacteria</taxon>
        <taxon>Chromatiales</taxon>
        <taxon>Chromatiaceae</taxon>
        <taxon>Thiohalocapsa</taxon>
    </lineage>
</organism>
<dbReference type="SUPFAM" id="SSF48452">
    <property type="entry name" value="TPR-like"/>
    <property type="match status" value="1"/>
</dbReference>
<dbReference type="NCBIfam" id="TIGR01068">
    <property type="entry name" value="thioredoxin"/>
    <property type="match status" value="1"/>
</dbReference>
<evidence type="ECO:0000313" key="8">
    <source>
        <dbReference type="EMBL" id="KAA6185655.1"/>
    </source>
</evidence>
<evidence type="ECO:0000256" key="6">
    <source>
        <dbReference type="NCBIfam" id="TIGR01068"/>
    </source>
</evidence>
<dbReference type="EMBL" id="VWXX01000008">
    <property type="protein sequence ID" value="KAA6185655.1"/>
    <property type="molecule type" value="Genomic_DNA"/>
</dbReference>
<proteinExistence type="inferred from homology"/>
<reference evidence="8 9" key="1">
    <citation type="submission" date="2019-09" db="EMBL/GenBank/DDBJ databases">
        <title>Whole-genome sequence of the purple sulfur bacterium Thiohalocapsa marina DSM 19078.</title>
        <authorList>
            <person name="Kyndt J.A."/>
            <person name="Meyer T.E."/>
        </authorList>
    </citation>
    <scope>NUCLEOTIDE SEQUENCE [LARGE SCALE GENOMIC DNA]</scope>
    <source>
        <strain evidence="8 9">DSM 19078</strain>
    </source>
</reference>
<protein>
    <recommendedName>
        <fullName evidence="6">Thioredoxin</fullName>
    </recommendedName>
</protein>
<dbReference type="RefSeq" id="WP_150092236.1">
    <property type="nucleotide sequence ID" value="NZ_JBFUOH010000003.1"/>
</dbReference>
<evidence type="ECO:0000256" key="3">
    <source>
        <dbReference type="ARBA" id="ARBA00022982"/>
    </source>
</evidence>
<dbReference type="GO" id="GO:0015035">
    <property type="term" value="F:protein-disulfide reductase activity"/>
    <property type="evidence" value="ECO:0007669"/>
    <property type="project" value="UniProtKB-UniRule"/>
</dbReference>
<evidence type="ECO:0000256" key="2">
    <source>
        <dbReference type="ARBA" id="ARBA00022448"/>
    </source>
</evidence>
<dbReference type="Pfam" id="PF00085">
    <property type="entry name" value="Thioredoxin"/>
    <property type="match status" value="1"/>
</dbReference>
<dbReference type="PANTHER" id="PTHR45663:SF11">
    <property type="entry name" value="GEO12009P1"/>
    <property type="match status" value="1"/>
</dbReference>
<dbReference type="Pfam" id="PF14561">
    <property type="entry name" value="TPR_20"/>
    <property type="match status" value="1"/>
</dbReference>
<dbReference type="InterPro" id="IPR005746">
    <property type="entry name" value="Thioredoxin"/>
</dbReference>